<proteinExistence type="predicted"/>
<name>A0A6A6R3B9_9PEZI</name>
<dbReference type="Proteomes" id="UP000799750">
    <property type="component" value="Unassembled WGS sequence"/>
</dbReference>
<gene>
    <name evidence="1" type="ORF">BU16DRAFT_614686</name>
</gene>
<keyword evidence="2" id="KW-1185">Reference proteome</keyword>
<organism evidence="1 2">
    <name type="scientific">Lophium mytilinum</name>
    <dbReference type="NCBI Taxonomy" id="390894"/>
    <lineage>
        <taxon>Eukaryota</taxon>
        <taxon>Fungi</taxon>
        <taxon>Dikarya</taxon>
        <taxon>Ascomycota</taxon>
        <taxon>Pezizomycotina</taxon>
        <taxon>Dothideomycetes</taxon>
        <taxon>Pleosporomycetidae</taxon>
        <taxon>Mytilinidiales</taxon>
        <taxon>Mytilinidiaceae</taxon>
        <taxon>Lophium</taxon>
    </lineage>
</organism>
<accession>A0A6A6R3B9</accession>
<dbReference type="AlphaFoldDB" id="A0A6A6R3B9"/>
<evidence type="ECO:0000313" key="1">
    <source>
        <dbReference type="EMBL" id="KAF2499231.1"/>
    </source>
</evidence>
<dbReference type="OrthoDB" id="10622620at2759"/>
<sequence>MSETQPADPVTFVCIQLTPAASTQDDSGRRSLQHQVGLFKTLQHSGFTPAQSPQAQSRIVAAGSTAGQASKEDHVVQSFRCPKQPSCREPASTPRHFPLRASAHQTGRCFPSSSNTRGPPGTSRGLVHVLDPLFNSLIVRTSACPTRASCHGSSLFVDVPQRYRQSHAA</sequence>
<evidence type="ECO:0000313" key="2">
    <source>
        <dbReference type="Proteomes" id="UP000799750"/>
    </source>
</evidence>
<reference evidence="1" key="1">
    <citation type="journal article" date="2020" name="Stud. Mycol.">
        <title>101 Dothideomycetes genomes: a test case for predicting lifestyles and emergence of pathogens.</title>
        <authorList>
            <person name="Haridas S."/>
            <person name="Albert R."/>
            <person name="Binder M."/>
            <person name="Bloem J."/>
            <person name="Labutti K."/>
            <person name="Salamov A."/>
            <person name="Andreopoulos B."/>
            <person name="Baker S."/>
            <person name="Barry K."/>
            <person name="Bills G."/>
            <person name="Bluhm B."/>
            <person name="Cannon C."/>
            <person name="Castanera R."/>
            <person name="Culley D."/>
            <person name="Daum C."/>
            <person name="Ezra D."/>
            <person name="Gonzalez J."/>
            <person name="Henrissat B."/>
            <person name="Kuo A."/>
            <person name="Liang C."/>
            <person name="Lipzen A."/>
            <person name="Lutzoni F."/>
            <person name="Magnuson J."/>
            <person name="Mondo S."/>
            <person name="Nolan M."/>
            <person name="Ohm R."/>
            <person name="Pangilinan J."/>
            <person name="Park H.-J."/>
            <person name="Ramirez L."/>
            <person name="Alfaro M."/>
            <person name="Sun H."/>
            <person name="Tritt A."/>
            <person name="Yoshinaga Y."/>
            <person name="Zwiers L.-H."/>
            <person name="Turgeon B."/>
            <person name="Goodwin S."/>
            <person name="Spatafora J."/>
            <person name="Crous P."/>
            <person name="Grigoriev I."/>
        </authorList>
    </citation>
    <scope>NUCLEOTIDE SEQUENCE</scope>
    <source>
        <strain evidence="1">CBS 269.34</strain>
    </source>
</reference>
<protein>
    <submittedName>
        <fullName evidence="1">Uncharacterized protein</fullName>
    </submittedName>
</protein>
<dbReference type="EMBL" id="MU004184">
    <property type="protein sequence ID" value="KAF2499231.1"/>
    <property type="molecule type" value="Genomic_DNA"/>
</dbReference>